<dbReference type="Pfam" id="PF08281">
    <property type="entry name" value="Sigma70_r4_2"/>
    <property type="match status" value="1"/>
</dbReference>
<keyword evidence="5" id="KW-0804">Transcription</keyword>
<evidence type="ECO:0000256" key="5">
    <source>
        <dbReference type="ARBA" id="ARBA00023163"/>
    </source>
</evidence>
<dbReference type="Pfam" id="PF04542">
    <property type="entry name" value="Sigma70_r2"/>
    <property type="match status" value="1"/>
</dbReference>
<dbReference type="PANTHER" id="PTHR43133">
    <property type="entry name" value="RNA POLYMERASE ECF-TYPE SIGMA FACTO"/>
    <property type="match status" value="1"/>
</dbReference>
<keyword evidence="9" id="KW-1185">Reference proteome</keyword>
<dbReference type="SUPFAM" id="SSF88946">
    <property type="entry name" value="Sigma2 domain of RNA polymerase sigma factors"/>
    <property type="match status" value="1"/>
</dbReference>
<evidence type="ECO:0000256" key="1">
    <source>
        <dbReference type="ARBA" id="ARBA00010641"/>
    </source>
</evidence>
<keyword evidence="2" id="KW-0805">Transcription regulation</keyword>
<dbReference type="InterPro" id="IPR013324">
    <property type="entry name" value="RNA_pol_sigma_r3/r4-like"/>
</dbReference>
<dbReference type="InterPro" id="IPR014284">
    <property type="entry name" value="RNA_pol_sigma-70_dom"/>
</dbReference>
<sequence>MASQTDPALRALTLATRTAVAMLGPGDEAHDVAQEVALRVLERRRQLRDPEKFDAWVHRIAVRETLRAQRKRTHRRRAEAPLDETSEALAAAAIDLDGQLDAAAFAREALSRLGERERLVLVLRYVHDLPDSQIAAILDCRRGTVNSLLSRARDRMRAMPIATQEGGAR</sequence>
<evidence type="ECO:0000256" key="3">
    <source>
        <dbReference type="ARBA" id="ARBA00023082"/>
    </source>
</evidence>
<keyword evidence="4" id="KW-0238">DNA-binding</keyword>
<dbReference type="Gene3D" id="1.10.10.10">
    <property type="entry name" value="Winged helix-like DNA-binding domain superfamily/Winged helix DNA-binding domain"/>
    <property type="match status" value="1"/>
</dbReference>
<dbReference type="InterPro" id="IPR013249">
    <property type="entry name" value="RNA_pol_sigma70_r4_t2"/>
</dbReference>
<evidence type="ECO:0000256" key="2">
    <source>
        <dbReference type="ARBA" id="ARBA00023015"/>
    </source>
</evidence>
<dbReference type="Proteomes" id="UP001147700">
    <property type="component" value="Unassembled WGS sequence"/>
</dbReference>
<dbReference type="InterPro" id="IPR039425">
    <property type="entry name" value="RNA_pol_sigma-70-like"/>
</dbReference>
<comment type="similarity">
    <text evidence="1">Belongs to the sigma-70 factor family. ECF subfamily.</text>
</comment>
<evidence type="ECO:0000259" key="6">
    <source>
        <dbReference type="Pfam" id="PF04542"/>
    </source>
</evidence>
<evidence type="ECO:0000313" key="8">
    <source>
        <dbReference type="EMBL" id="MDA0141446.1"/>
    </source>
</evidence>
<evidence type="ECO:0000313" key="9">
    <source>
        <dbReference type="Proteomes" id="UP001147700"/>
    </source>
</evidence>
<name>A0ABT4RS76_9ACTN</name>
<evidence type="ECO:0000256" key="4">
    <source>
        <dbReference type="ARBA" id="ARBA00023125"/>
    </source>
</evidence>
<proteinExistence type="inferred from homology"/>
<dbReference type="CDD" id="cd06171">
    <property type="entry name" value="Sigma70_r4"/>
    <property type="match status" value="1"/>
</dbReference>
<keyword evidence="3" id="KW-0731">Sigma factor</keyword>
<dbReference type="Gene3D" id="1.10.1740.10">
    <property type="match status" value="1"/>
</dbReference>
<dbReference type="NCBIfam" id="TIGR02937">
    <property type="entry name" value="sigma70-ECF"/>
    <property type="match status" value="1"/>
</dbReference>
<reference evidence="8" key="1">
    <citation type="submission" date="2022-10" db="EMBL/GenBank/DDBJ databases">
        <title>The WGS of Solirubrobacter sp. CPCC 204708.</title>
        <authorList>
            <person name="Jiang Z."/>
        </authorList>
    </citation>
    <scope>NUCLEOTIDE SEQUENCE</scope>
    <source>
        <strain evidence="8">CPCC 204708</strain>
    </source>
</reference>
<organism evidence="8 9">
    <name type="scientific">Solirubrobacter deserti</name>
    <dbReference type="NCBI Taxonomy" id="2282478"/>
    <lineage>
        <taxon>Bacteria</taxon>
        <taxon>Bacillati</taxon>
        <taxon>Actinomycetota</taxon>
        <taxon>Thermoleophilia</taxon>
        <taxon>Solirubrobacterales</taxon>
        <taxon>Solirubrobacteraceae</taxon>
        <taxon>Solirubrobacter</taxon>
    </lineage>
</organism>
<accession>A0ABT4RS76</accession>
<comment type="caution">
    <text evidence="8">The sequence shown here is derived from an EMBL/GenBank/DDBJ whole genome shotgun (WGS) entry which is preliminary data.</text>
</comment>
<feature type="domain" description="RNA polymerase sigma-70 region 2" evidence="6">
    <location>
        <begin position="13"/>
        <end position="73"/>
    </location>
</feature>
<protein>
    <submittedName>
        <fullName evidence="8">Sigma-70 family RNA polymerase sigma factor</fullName>
    </submittedName>
</protein>
<dbReference type="InterPro" id="IPR007627">
    <property type="entry name" value="RNA_pol_sigma70_r2"/>
</dbReference>
<evidence type="ECO:0000259" key="7">
    <source>
        <dbReference type="Pfam" id="PF08281"/>
    </source>
</evidence>
<dbReference type="EMBL" id="JAPCID010000057">
    <property type="protein sequence ID" value="MDA0141446.1"/>
    <property type="molecule type" value="Genomic_DNA"/>
</dbReference>
<dbReference type="InterPro" id="IPR013325">
    <property type="entry name" value="RNA_pol_sigma_r2"/>
</dbReference>
<dbReference type="SUPFAM" id="SSF88659">
    <property type="entry name" value="Sigma3 and sigma4 domains of RNA polymerase sigma factors"/>
    <property type="match status" value="1"/>
</dbReference>
<feature type="domain" description="RNA polymerase sigma factor 70 region 4 type 2" evidence="7">
    <location>
        <begin position="107"/>
        <end position="156"/>
    </location>
</feature>
<dbReference type="PANTHER" id="PTHR43133:SF8">
    <property type="entry name" value="RNA POLYMERASE SIGMA FACTOR HI_1459-RELATED"/>
    <property type="match status" value="1"/>
</dbReference>
<dbReference type="InterPro" id="IPR036388">
    <property type="entry name" value="WH-like_DNA-bd_sf"/>
</dbReference>
<gene>
    <name evidence="8" type="ORF">OJ962_28390</name>
</gene>
<dbReference type="RefSeq" id="WP_202951959.1">
    <property type="nucleotide sequence ID" value="NZ_JAPCID010000057.1"/>
</dbReference>